<comment type="caution">
    <text evidence="2">The sequence shown here is derived from an EMBL/GenBank/DDBJ whole genome shotgun (WGS) entry which is preliminary data.</text>
</comment>
<dbReference type="EMBL" id="CAMPGE010019713">
    <property type="protein sequence ID" value="CAI2378030.1"/>
    <property type="molecule type" value="Genomic_DNA"/>
</dbReference>
<dbReference type="InterPro" id="IPR029321">
    <property type="entry name" value="INTS2"/>
</dbReference>
<keyword evidence="3" id="KW-1185">Reference proteome</keyword>
<evidence type="ECO:0000256" key="1">
    <source>
        <dbReference type="SAM" id="Phobius"/>
    </source>
</evidence>
<dbReference type="PANTHER" id="PTHR28608">
    <property type="entry name" value="INTEGRATOR COMPLEX SUBUNIT 2"/>
    <property type="match status" value="1"/>
</dbReference>
<evidence type="ECO:0000313" key="3">
    <source>
        <dbReference type="Proteomes" id="UP001295684"/>
    </source>
</evidence>
<accession>A0AAD1XSA1</accession>
<gene>
    <name evidence="2" type="ORF">ECRASSUSDP1_LOCUS19421</name>
</gene>
<dbReference type="Proteomes" id="UP001295684">
    <property type="component" value="Unassembled WGS sequence"/>
</dbReference>
<dbReference type="GO" id="GO:0032039">
    <property type="term" value="C:integrator complex"/>
    <property type="evidence" value="ECO:0007669"/>
    <property type="project" value="InterPro"/>
</dbReference>
<dbReference type="PANTHER" id="PTHR28608:SF1">
    <property type="entry name" value="INTEGRATOR COMPLEX SUBUNIT 2"/>
    <property type="match status" value="1"/>
</dbReference>
<sequence length="1055" mass="125040">MDTSDLSEQVFSLIEELQEMSRSDQFDRKLIDAKINAFHNCKNKIFSLDHSDMVVQGKLLQLLLENLELYRILINEIIEKKFGVPTFMQFMIQRPEAPKEENKEDSYMTSEIIGPSSYELLEFLHLFCNGMTQENKFYCLNCFCLNNFFYLGILRQFILHRRNLDPTITLVFDFHLMLFYFRILTLNETKQLEEKEKFLECLAQIIKDISFSLYENLDTDSKLSSYHCLMLYILYLLLIWLFQFNFEFIPKVKAIIKKHEDYKINRLFMIALYIPNEDTNGRDSFWIYFNKAIKYCLKDMNIIVSRTILAQLGLSHPKWTIQEGFLHSKIRVYPLKSEIDQNKEDKARNASFLLFTKGEKTEINLTNSNHKKQITICIEEVPLVKIIMKSLYSHQARNLINEDILIKRPLEADLVLYNYSMILKNLVFVYQDWYRQYYGIKKHPSYLSHKDLEDSGESTKTLIDFIKCVKKCFRKALKHGNDINNLFSMIESYIDLRFIAYKKLFGENANEISENTRKNIFTANEDLFTCLHGLDLSYDELTKLLIDDNEDEDIDGNINSEELENKNDIGVDQLENSSWTSKIAIIYYILHHNEIQMKWIKTEKSNAFFGGVEVNEIEIQRFKELNIREILDFTEKHYSKVPLESSKEIKESIYSKILKLCTFQVPQYFSTQVLLITEFLKKNEDKKLVRLSRRTDLQSALESLILDENSSQIYVYNLHLSERPSSTAIKVIRFFGRRYRRFKIRYDYEAFFNFYQDYGVFHILFSESFQNQLFGNLKKEKKLTSLSCFNFNLSECVLKNERLIRIWCDCITVLLGVEYHQTLKKISQFEGHKDDIRMSQSITVLQNEWTLYKCLIIQCMLDVIILAKTEIKEENQVEMITRILCEKINDTLVDDNTDIIKLLIHQAFPIELADILIERVEIFHVSINFIEEFLLNSLNDLEPIFQEQIEEKKAEEPILFKENTFDFQPEHYRSIYRTVFLLRILAKLSEKFSLEMLQDIAINFFTQAKKYLPILSETEKDDPKLAFLVKEFNKSCKILVDSFEDLKNVVPLNSE</sequence>
<protein>
    <submittedName>
        <fullName evidence="2">Uncharacterized protein</fullName>
    </submittedName>
</protein>
<keyword evidence="1" id="KW-1133">Transmembrane helix</keyword>
<keyword evidence="1" id="KW-0812">Transmembrane</keyword>
<proteinExistence type="predicted"/>
<evidence type="ECO:0000313" key="2">
    <source>
        <dbReference type="EMBL" id="CAI2378030.1"/>
    </source>
</evidence>
<reference evidence="2" key="1">
    <citation type="submission" date="2023-07" db="EMBL/GenBank/DDBJ databases">
        <authorList>
            <consortium name="AG Swart"/>
            <person name="Singh M."/>
            <person name="Singh A."/>
            <person name="Seah K."/>
            <person name="Emmerich C."/>
        </authorList>
    </citation>
    <scope>NUCLEOTIDE SEQUENCE</scope>
    <source>
        <strain evidence="2">DP1</strain>
    </source>
</reference>
<feature type="transmembrane region" description="Helical" evidence="1">
    <location>
        <begin position="229"/>
        <end position="249"/>
    </location>
</feature>
<name>A0AAD1XSA1_EUPCR</name>
<organism evidence="2 3">
    <name type="scientific">Euplotes crassus</name>
    <dbReference type="NCBI Taxonomy" id="5936"/>
    <lineage>
        <taxon>Eukaryota</taxon>
        <taxon>Sar</taxon>
        <taxon>Alveolata</taxon>
        <taxon>Ciliophora</taxon>
        <taxon>Intramacronucleata</taxon>
        <taxon>Spirotrichea</taxon>
        <taxon>Hypotrichia</taxon>
        <taxon>Euplotida</taxon>
        <taxon>Euplotidae</taxon>
        <taxon>Moneuplotes</taxon>
    </lineage>
</organism>
<dbReference type="AlphaFoldDB" id="A0AAD1XSA1"/>
<keyword evidence="1" id="KW-0472">Membrane</keyword>
<dbReference type="GO" id="GO:0034472">
    <property type="term" value="P:snRNA 3'-end processing"/>
    <property type="evidence" value="ECO:0007669"/>
    <property type="project" value="TreeGrafter"/>
</dbReference>